<dbReference type="GO" id="GO:0006935">
    <property type="term" value="P:chemotaxis"/>
    <property type="evidence" value="ECO:0007669"/>
    <property type="project" value="InterPro"/>
</dbReference>
<dbReference type="Gene3D" id="3.30.450.20">
    <property type="entry name" value="PAS domain"/>
    <property type="match status" value="1"/>
</dbReference>
<dbReference type="CDD" id="cd06225">
    <property type="entry name" value="HAMP"/>
    <property type="match status" value="1"/>
</dbReference>
<evidence type="ECO:0000256" key="6">
    <source>
        <dbReference type="ARBA" id="ARBA00023224"/>
    </source>
</evidence>
<dbReference type="OrthoDB" id="8587655at2"/>
<comment type="subcellular location">
    <subcellularLocation>
        <location evidence="1">Cell membrane</location>
        <topology evidence="1">Multi-pass membrane protein</topology>
    </subcellularLocation>
</comment>
<keyword evidence="4 9" id="KW-1133">Transmembrane helix</keyword>
<dbReference type="PROSITE" id="PS50885">
    <property type="entry name" value="HAMP"/>
    <property type="match status" value="1"/>
</dbReference>
<feature type="transmembrane region" description="Helical" evidence="9">
    <location>
        <begin position="14"/>
        <end position="37"/>
    </location>
</feature>
<keyword evidence="6 8" id="KW-0807">Transducer</keyword>
<name>A0A0S2K2J2_9GAMM</name>
<dbReference type="SMART" id="SM01049">
    <property type="entry name" value="Cache_2"/>
    <property type="match status" value="1"/>
</dbReference>
<feature type="transmembrane region" description="Helical" evidence="9">
    <location>
        <begin position="194"/>
        <end position="213"/>
    </location>
</feature>
<dbReference type="CDD" id="cd11386">
    <property type="entry name" value="MCP_signal"/>
    <property type="match status" value="1"/>
</dbReference>
<dbReference type="FunFam" id="1.10.287.950:FF:000001">
    <property type="entry name" value="Methyl-accepting chemotaxis sensory transducer"/>
    <property type="match status" value="1"/>
</dbReference>
<evidence type="ECO:0000259" key="11">
    <source>
        <dbReference type="PROSITE" id="PS50885"/>
    </source>
</evidence>
<dbReference type="Proteomes" id="UP000061457">
    <property type="component" value="Chromosome I"/>
</dbReference>
<dbReference type="SUPFAM" id="SSF58104">
    <property type="entry name" value="Methyl-accepting chemotaxis protein (MCP) signaling domain"/>
    <property type="match status" value="1"/>
</dbReference>
<evidence type="ECO:0000256" key="5">
    <source>
        <dbReference type="ARBA" id="ARBA00023136"/>
    </source>
</evidence>
<dbReference type="GO" id="GO:0007165">
    <property type="term" value="P:signal transduction"/>
    <property type="evidence" value="ECO:0007669"/>
    <property type="project" value="UniProtKB-KW"/>
</dbReference>
<comment type="similarity">
    <text evidence="7">Belongs to the methyl-accepting chemotaxis (MCP) protein family.</text>
</comment>
<dbReference type="KEGG" id="pphe:PP2015_2126"/>
<dbReference type="GO" id="GO:0004888">
    <property type="term" value="F:transmembrane signaling receptor activity"/>
    <property type="evidence" value="ECO:0007669"/>
    <property type="project" value="InterPro"/>
</dbReference>
<evidence type="ECO:0000313" key="13">
    <source>
        <dbReference type="Proteomes" id="UP000061457"/>
    </source>
</evidence>
<dbReference type="Gene3D" id="1.10.287.950">
    <property type="entry name" value="Methyl-accepting chemotaxis protein"/>
    <property type="match status" value="1"/>
</dbReference>
<dbReference type="STRING" id="161398.PP2015_2126"/>
<evidence type="ECO:0000256" key="4">
    <source>
        <dbReference type="ARBA" id="ARBA00022989"/>
    </source>
</evidence>
<dbReference type="EMBL" id="CP013187">
    <property type="protein sequence ID" value="ALO42624.1"/>
    <property type="molecule type" value="Genomic_DNA"/>
</dbReference>
<evidence type="ECO:0000256" key="9">
    <source>
        <dbReference type="SAM" id="Phobius"/>
    </source>
</evidence>
<dbReference type="PRINTS" id="PR00260">
    <property type="entry name" value="CHEMTRNSDUCR"/>
</dbReference>
<feature type="domain" description="HAMP" evidence="11">
    <location>
        <begin position="214"/>
        <end position="267"/>
    </location>
</feature>
<dbReference type="AlphaFoldDB" id="A0A0S2K2J2"/>
<dbReference type="InterPro" id="IPR004090">
    <property type="entry name" value="Chemotax_Me-accpt_rcpt"/>
</dbReference>
<evidence type="ECO:0000256" key="8">
    <source>
        <dbReference type="PROSITE-ProRule" id="PRU00284"/>
    </source>
</evidence>
<protein>
    <submittedName>
        <fullName evidence="12">Chemotaxis protein</fullName>
    </submittedName>
</protein>
<dbReference type="InterPro" id="IPR033480">
    <property type="entry name" value="sCache_2"/>
</dbReference>
<keyword evidence="5 9" id="KW-0472">Membrane</keyword>
<dbReference type="GO" id="GO:0005886">
    <property type="term" value="C:plasma membrane"/>
    <property type="evidence" value="ECO:0007669"/>
    <property type="project" value="UniProtKB-SubCell"/>
</dbReference>
<dbReference type="RefSeq" id="WP_058030311.1">
    <property type="nucleotide sequence ID" value="NZ_CP013187.1"/>
</dbReference>
<dbReference type="Pfam" id="PF00015">
    <property type="entry name" value="MCPsignal"/>
    <property type="match status" value="1"/>
</dbReference>
<feature type="domain" description="Methyl-accepting transducer" evidence="10">
    <location>
        <begin position="272"/>
        <end position="508"/>
    </location>
</feature>
<sequence>MEITLRQLSVKKRLWAQVSACFLVIIVISFLMLSSLYSELKHAKQLETQHIVETAYGVVNFYAEQVNNSKMTLEKAQIEAKQVIKSMRYAGDEYLFILDKQHTMLMHPMKPSLNGSNSANLKDPHGIYFIREIVDVATRSGEGSVHYMWSRTANTDPVDKISYAKQFAPWGWIIATGVYIDDVQATFWQEVSTMVALIVIIALVTVIITVNVVKSIINPLDRIGNTIQRLEETGDLTLAVDTQGKDELTHIAMGLNNMVSSFRDIAFSSNASVEQLNISTHSLESVANETKQAMANQQVEIEQAATAMNEMTSTVSEVAHNVVNTANAAHKAHKEAGEGMALLNIAIEAISGLANEVEKAAAVIHKLGSVSEEIGNVTTVINAIAEQTNLLALNAAIEAARAGEQGRGFAVVADEVRALAQRTKESTESIQSMIEELQKYSHDAVVVMEEGQVYAERTVEQAQNADHALKEIVEDIAIINEMSTQIATASEEQSAVAEEINRGIITVSDHTSSTVDATKDIAKAGSELKALAADLKAHVSKFKV</sequence>
<dbReference type="Pfam" id="PF17200">
    <property type="entry name" value="sCache_2"/>
    <property type="match status" value="1"/>
</dbReference>
<organism evidence="12 13">
    <name type="scientific">Pseudoalteromonas phenolica</name>
    <dbReference type="NCBI Taxonomy" id="161398"/>
    <lineage>
        <taxon>Bacteria</taxon>
        <taxon>Pseudomonadati</taxon>
        <taxon>Pseudomonadota</taxon>
        <taxon>Gammaproteobacteria</taxon>
        <taxon>Alteromonadales</taxon>
        <taxon>Pseudoalteromonadaceae</taxon>
        <taxon>Pseudoalteromonas</taxon>
    </lineage>
</organism>
<dbReference type="InterPro" id="IPR003660">
    <property type="entry name" value="HAMP_dom"/>
</dbReference>
<gene>
    <name evidence="12" type="ORF">PP2015_2126</name>
</gene>
<evidence type="ECO:0000256" key="7">
    <source>
        <dbReference type="ARBA" id="ARBA00029447"/>
    </source>
</evidence>
<evidence type="ECO:0000259" key="10">
    <source>
        <dbReference type="PROSITE" id="PS50111"/>
    </source>
</evidence>
<dbReference type="PANTHER" id="PTHR32089:SF120">
    <property type="entry name" value="METHYL-ACCEPTING CHEMOTAXIS PROTEIN TLPQ"/>
    <property type="match status" value="1"/>
</dbReference>
<dbReference type="PROSITE" id="PS50111">
    <property type="entry name" value="CHEMOTAXIS_TRANSDUC_2"/>
    <property type="match status" value="1"/>
</dbReference>
<dbReference type="SMART" id="SM00283">
    <property type="entry name" value="MA"/>
    <property type="match status" value="1"/>
</dbReference>
<evidence type="ECO:0000313" key="12">
    <source>
        <dbReference type="EMBL" id="ALO42624.1"/>
    </source>
</evidence>
<dbReference type="InterPro" id="IPR004089">
    <property type="entry name" value="MCPsignal_dom"/>
</dbReference>
<evidence type="ECO:0000256" key="1">
    <source>
        <dbReference type="ARBA" id="ARBA00004651"/>
    </source>
</evidence>
<keyword evidence="3 9" id="KW-0812">Transmembrane</keyword>
<keyword evidence="2" id="KW-1003">Cell membrane</keyword>
<reference evidence="12 13" key="1">
    <citation type="submission" date="2015-11" db="EMBL/GenBank/DDBJ databases">
        <authorList>
            <person name="Zhang Y."/>
            <person name="Guo Z."/>
        </authorList>
    </citation>
    <scope>NUCLEOTIDE SEQUENCE [LARGE SCALE GENOMIC DNA]</scope>
    <source>
        <strain evidence="12 13">KCTC 12086</strain>
    </source>
</reference>
<dbReference type="PATRIC" id="fig|161398.10.peg.2162"/>
<evidence type="ECO:0000256" key="3">
    <source>
        <dbReference type="ARBA" id="ARBA00022692"/>
    </source>
</evidence>
<keyword evidence="13" id="KW-1185">Reference proteome</keyword>
<proteinExistence type="inferred from homology"/>
<evidence type="ECO:0000256" key="2">
    <source>
        <dbReference type="ARBA" id="ARBA00022475"/>
    </source>
</evidence>
<dbReference type="PANTHER" id="PTHR32089">
    <property type="entry name" value="METHYL-ACCEPTING CHEMOTAXIS PROTEIN MCPB"/>
    <property type="match status" value="1"/>
</dbReference>
<accession>A0A0S2K2J2</accession>
<dbReference type="Pfam" id="PF00672">
    <property type="entry name" value="HAMP"/>
    <property type="match status" value="1"/>
</dbReference>